<dbReference type="RefSeq" id="WP_043579043.1">
    <property type="nucleotide sequence ID" value="NZ_KN214182.1"/>
</dbReference>
<gene>
    <name evidence="1" type="ORF">IL38_24250</name>
</gene>
<reference evidence="1 2" key="1">
    <citation type="journal article" date="2014" name="PLoS ONE">
        <title>Identification and Characterization of a New Erythromycin Biosynthetic Gene Cluster in Actinopolyspora erythraea YIM90600, a Novel Erythronolide-Producing Halophilic Actinomycete Isolated from Salt Field.</title>
        <authorList>
            <person name="Chen D."/>
            <person name="Feng J."/>
            <person name="Huang L."/>
            <person name="Zhang Q."/>
            <person name="Wu J."/>
            <person name="Zhu X."/>
            <person name="Duan Y."/>
            <person name="Xu Z."/>
        </authorList>
    </citation>
    <scope>NUCLEOTIDE SEQUENCE [LARGE SCALE GENOMIC DNA]</scope>
    <source>
        <strain evidence="1 2">YIM90600</strain>
    </source>
</reference>
<proteinExistence type="predicted"/>
<name>A0ABR4WY48_9ACTN</name>
<evidence type="ECO:0000313" key="2">
    <source>
        <dbReference type="Proteomes" id="UP000029737"/>
    </source>
</evidence>
<dbReference type="Proteomes" id="UP000029737">
    <property type="component" value="Unassembled WGS sequence"/>
</dbReference>
<protein>
    <submittedName>
        <fullName evidence="1">Uncharacterized protein</fullName>
    </submittedName>
</protein>
<keyword evidence="2" id="KW-1185">Reference proteome</keyword>
<accession>A0ABR4WY48</accession>
<evidence type="ECO:0000313" key="1">
    <source>
        <dbReference type="EMBL" id="KGI79312.1"/>
    </source>
</evidence>
<dbReference type="EMBL" id="JPMV01000048">
    <property type="protein sequence ID" value="KGI79312.1"/>
    <property type="molecule type" value="Genomic_DNA"/>
</dbReference>
<comment type="caution">
    <text evidence="1">The sequence shown here is derived from an EMBL/GenBank/DDBJ whole genome shotgun (WGS) entry which is preliminary data.</text>
</comment>
<organism evidence="1 2">
    <name type="scientific">Actinopolyspora erythraea</name>
    <dbReference type="NCBI Taxonomy" id="414996"/>
    <lineage>
        <taxon>Bacteria</taxon>
        <taxon>Bacillati</taxon>
        <taxon>Actinomycetota</taxon>
        <taxon>Actinomycetes</taxon>
        <taxon>Actinopolysporales</taxon>
        <taxon>Actinopolysporaceae</taxon>
        <taxon>Actinopolyspora</taxon>
    </lineage>
</organism>
<sequence length="63" mass="6626">MRSTQVQTKASDDDLTEVAEIVGVLKKFGGFRATCASCCIPLEDATQVMCTSCALSVRAGVIV</sequence>